<dbReference type="KEGG" id="soy:115877415"/>
<keyword evidence="6" id="KW-0378">Hydrolase</keyword>
<dbReference type="GO" id="GO:0046872">
    <property type="term" value="F:metal ion binding"/>
    <property type="evidence" value="ECO:0007669"/>
    <property type="project" value="UniProtKB-KW"/>
</dbReference>
<proteinExistence type="inferred from homology"/>
<dbReference type="GO" id="GO:0016787">
    <property type="term" value="F:hydrolase activity"/>
    <property type="evidence" value="ECO:0007669"/>
    <property type="project" value="UniProtKB-KW"/>
</dbReference>
<sequence>MYNDDLFKEHFSMSRASFQTLVNVLGRIINHENDKIDFHKKVLFSIWTISKPESFLAIGDRFNFGKSTAHGVFKQIICALASLIREYVRFPQPDEYYASTVVFNQRSRGFPGVLGAIDGCHIPIKQTEGNEHDFYNRKGFHSIILQGTCDHMGKFIDCYIGMPGRMHDARVFRNSSIYMQLTGGNLLLPRNLHIIGDSVYPLLTNLTTPYRDTGHLTPHEINYNIKLSSIRSIIERVFGILKNKFRRLKFLDISDPDFGNEIIAAAVVLYNFLITMEDINLYEDIIDVDLENPEAGHKVGNLVDNAAVEKRNEISANLLN</sequence>
<dbReference type="Proteomes" id="UP000504635">
    <property type="component" value="Unplaced"/>
</dbReference>
<name>A0A6J2XDU8_SITOR</name>
<feature type="domain" description="DDE Tnp4" evidence="8">
    <location>
        <begin position="117"/>
        <end position="271"/>
    </location>
</feature>
<dbReference type="OrthoDB" id="6734249at2759"/>
<evidence type="ECO:0000256" key="4">
    <source>
        <dbReference type="ARBA" id="ARBA00022722"/>
    </source>
</evidence>
<evidence type="ECO:0000256" key="3">
    <source>
        <dbReference type="ARBA" id="ARBA00006958"/>
    </source>
</evidence>
<reference evidence="10" key="1">
    <citation type="submission" date="2025-08" db="UniProtKB">
        <authorList>
            <consortium name="RefSeq"/>
        </authorList>
    </citation>
    <scope>IDENTIFICATION</scope>
    <source>
        <tissue evidence="10">Gonads</tissue>
    </source>
</reference>
<evidence type="ECO:0000256" key="7">
    <source>
        <dbReference type="ARBA" id="ARBA00023242"/>
    </source>
</evidence>
<organism evidence="9 10">
    <name type="scientific">Sitophilus oryzae</name>
    <name type="common">Rice weevil</name>
    <name type="synonym">Curculio oryzae</name>
    <dbReference type="NCBI Taxonomy" id="7048"/>
    <lineage>
        <taxon>Eukaryota</taxon>
        <taxon>Metazoa</taxon>
        <taxon>Ecdysozoa</taxon>
        <taxon>Arthropoda</taxon>
        <taxon>Hexapoda</taxon>
        <taxon>Insecta</taxon>
        <taxon>Pterygota</taxon>
        <taxon>Neoptera</taxon>
        <taxon>Endopterygota</taxon>
        <taxon>Coleoptera</taxon>
        <taxon>Polyphaga</taxon>
        <taxon>Cucujiformia</taxon>
        <taxon>Curculionidae</taxon>
        <taxon>Dryophthorinae</taxon>
        <taxon>Sitophilus</taxon>
    </lineage>
</organism>
<comment type="subcellular location">
    <subcellularLocation>
        <location evidence="2">Nucleus</location>
    </subcellularLocation>
</comment>
<dbReference type="PANTHER" id="PTHR22930:SF292">
    <property type="entry name" value="DDE TNP4 DOMAIN-CONTAINING PROTEIN"/>
    <property type="match status" value="1"/>
</dbReference>
<comment type="similarity">
    <text evidence="3">Belongs to the HARBI1 family.</text>
</comment>
<dbReference type="AlphaFoldDB" id="A0A6J2XDU8"/>
<evidence type="ECO:0000256" key="5">
    <source>
        <dbReference type="ARBA" id="ARBA00022723"/>
    </source>
</evidence>
<dbReference type="GO" id="GO:0004518">
    <property type="term" value="F:nuclease activity"/>
    <property type="evidence" value="ECO:0007669"/>
    <property type="project" value="UniProtKB-KW"/>
</dbReference>
<protein>
    <submittedName>
        <fullName evidence="10">Nuclease HARBI1</fullName>
    </submittedName>
</protein>
<comment type="cofactor">
    <cofactor evidence="1">
        <name>a divalent metal cation</name>
        <dbReference type="ChEBI" id="CHEBI:60240"/>
    </cofactor>
</comment>
<evidence type="ECO:0000256" key="6">
    <source>
        <dbReference type="ARBA" id="ARBA00022801"/>
    </source>
</evidence>
<evidence type="ECO:0000313" key="10">
    <source>
        <dbReference type="RefSeq" id="XP_030749427.1"/>
    </source>
</evidence>
<dbReference type="GO" id="GO:0005634">
    <property type="term" value="C:nucleus"/>
    <property type="evidence" value="ECO:0007669"/>
    <property type="project" value="UniProtKB-SubCell"/>
</dbReference>
<dbReference type="GeneID" id="115877415"/>
<dbReference type="InParanoid" id="A0A6J2XDU8"/>
<evidence type="ECO:0000256" key="1">
    <source>
        <dbReference type="ARBA" id="ARBA00001968"/>
    </source>
</evidence>
<keyword evidence="9" id="KW-1185">Reference proteome</keyword>
<keyword evidence="5" id="KW-0479">Metal-binding</keyword>
<dbReference type="InterPro" id="IPR045249">
    <property type="entry name" value="HARBI1-like"/>
</dbReference>
<keyword evidence="7" id="KW-0539">Nucleus</keyword>
<gene>
    <name evidence="10" type="primary">LOC115877415</name>
</gene>
<dbReference type="PANTHER" id="PTHR22930">
    <property type="match status" value="1"/>
</dbReference>
<keyword evidence="4" id="KW-0540">Nuclease</keyword>
<dbReference type="InterPro" id="IPR027806">
    <property type="entry name" value="HARBI1_dom"/>
</dbReference>
<dbReference type="Pfam" id="PF13359">
    <property type="entry name" value="DDE_Tnp_4"/>
    <property type="match status" value="1"/>
</dbReference>
<evidence type="ECO:0000259" key="8">
    <source>
        <dbReference type="Pfam" id="PF13359"/>
    </source>
</evidence>
<evidence type="ECO:0000313" key="9">
    <source>
        <dbReference type="Proteomes" id="UP000504635"/>
    </source>
</evidence>
<evidence type="ECO:0000256" key="2">
    <source>
        <dbReference type="ARBA" id="ARBA00004123"/>
    </source>
</evidence>
<accession>A0A6J2XDU8</accession>
<dbReference type="RefSeq" id="XP_030749427.1">
    <property type="nucleotide sequence ID" value="XM_030893567.1"/>
</dbReference>